<feature type="transmembrane region" description="Helical" evidence="1">
    <location>
        <begin position="48"/>
        <end position="71"/>
    </location>
</feature>
<sequence>MDRKDLLHLRPYPGAYLSTTEETTIQINNGYKWEKYTLTCLTLSKTTLLGSFIISVILGSVLVNSVVAMFACGVEDPATAAGGGGKNTSRSCIMRPPRLEVFSTCNAMDIPCSCLPSPWPSLKPYLAIILAATELAE</sequence>
<name>A0A1A9UWU6_GLOAU</name>
<dbReference type="VEuPathDB" id="VectorBase:GAUT018432"/>
<evidence type="ECO:0000313" key="2">
    <source>
        <dbReference type="EnsemblMetazoa" id="GAUT018432-PA"/>
    </source>
</evidence>
<organism evidence="2 3">
    <name type="scientific">Glossina austeni</name>
    <name type="common">Savannah tsetse fly</name>
    <dbReference type="NCBI Taxonomy" id="7395"/>
    <lineage>
        <taxon>Eukaryota</taxon>
        <taxon>Metazoa</taxon>
        <taxon>Ecdysozoa</taxon>
        <taxon>Arthropoda</taxon>
        <taxon>Hexapoda</taxon>
        <taxon>Insecta</taxon>
        <taxon>Pterygota</taxon>
        <taxon>Neoptera</taxon>
        <taxon>Endopterygota</taxon>
        <taxon>Diptera</taxon>
        <taxon>Brachycera</taxon>
        <taxon>Muscomorpha</taxon>
        <taxon>Hippoboscoidea</taxon>
        <taxon>Glossinidae</taxon>
        <taxon>Glossina</taxon>
    </lineage>
</organism>
<keyword evidence="1" id="KW-0812">Transmembrane</keyword>
<protein>
    <submittedName>
        <fullName evidence="2">Uncharacterized protein</fullName>
    </submittedName>
</protein>
<proteinExistence type="predicted"/>
<dbReference type="EnsemblMetazoa" id="GAUT018432-RA">
    <property type="protein sequence ID" value="GAUT018432-PA"/>
    <property type="gene ID" value="GAUT018432"/>
</dbReference>
<dbReference type="AlphaFoldDB" id="A0A1A9UWU6"/>
<keyword evidence="1" id="KW-1133">Transmembrane helix</keyword>
<reference evidence="2" key="1">
    <citation type="submission" date="2020-05" db="UniProtKB">
        <authorList>
            <consortium name="EnsemblMetazoa"/>
        </authorList>
    </citation>
    <scope>IDENTIFICATION</scope>
    <source>
        <strain evidence="2">TTRI</strain>
    </source>
</reference>
<keyword evidence="1" id="KW-0472">Membrane</keyword>
<evidence type="ECO:0000256" key="1">
    <source>
        <dbReference type="SAM" id="Phobius"/>
    </source>
</evidence>
<dbReference type="Proteomes" id="UP000078200">
    <property type="component" value="Unassembled WGS sequence"/>
</dbReference>
<evidence type="ECO:0000313" key="3">
    <source>
        <dbReference type="Proteomes" id="UP000078200"/>
    </source>
</evidence>
<accession>A0A1A9UWU6</accession>
<keyword evidence="3" id="KW-1185">Reference proteome</keyword>